<evidence type="ECO:0000313" key="4">
    <source>
        <dbReference type="Proteomes" id="UP000507470"/>
    </source>
</evidence>
<sequence>MVSFEGRHVFIYCLCSWIYVEAADLDYIESSIKNYFSDTRHHVINNHYKMASRDYIYKEFSSFGLVAEYFEFSLPPVSTKSNFTTVIGMLKGNHFGTAYDKMIAISAHYDTVNTTKETFSSVSKDNYKGDFLAMVYRNPTSDLVLANMFKAKWKEANREHFELESFPLPFEEYNELPKKQQLNYRYFMNSDHANFWDYEVPAIYLTDTFIYRGVMTTCYHKPCDDVSMLLTDDNLKFLCKTADVLTMTINQLSDPFQGTNEASRCNQQTLWIILIYIISTNRIQFL</sequence>
<feature type="chain" id="PRO_5027076297" description="Peptidase M28 domain-containing protein" evidence="2">
    <location>
        <begin position="23"/>
        <end position="286"/>
    </location>
</feature>
<reference evidence="3 4" key="1">
    <citation type="submission" date="2020-06" db="EMBL/GenBank/DDBJ databases">
        <authorList>
            <person name="Li R."/>
            <person name="Bekaert M."/>
        </authorList>
    </citation>
    <scope>NUCLEOTIDE SEQUENCE [LARGE SCALE GENOMIC DNA]</scope>
    <source>
        <strain evidence="4">wild</strain>
    </source>
</reference>
<dbReference type="SUPFAM" id="SSF53187">
    <property type="entry name" value="Zn-dependent exopeptidases"/>
    <property type="match status" value="1"/>
</dbReference>
<dbReference type="GO" id="GO:0008235">
    <property type="term" value="F:metalloexopeptidase activity"/>
    <property type="evidence" value="ECO:0007669"/>
    <property type="project" value="InterPro"/>
</dbReference>
<name>A0A6J8AVE8_MYTCO</name>
<organism evidence="3 4">
    <name type="scientific">Mytilus coruscus</name>
    <name type="common">Sea mussel</name>
    <dbReference type="NCBI Taxonomy" id="42192"/>
    <lineage>
        <taxon>Eukaryota</taxon>
        <taxon>Metazoa</taxon>
        <taxon>Spiralia</taxon>
        <taxon>Lophotrochozoa</taxon>
        <taxon>Mollusca</taxon>
        <taxon>Bivalvia</taxon>
        <taxon>Autobranchia</taxon>
        <taxon>Pteriomorphia</taxon>
        <taxon>Mytilida</taxon>
        <taxon>Mytiloidea</taxon>
        <taxon>Mytilidae</taxon>
        <taxon>Mytilinae</taxon>
        <taxon>Mytilus</taxon>
    </lineage>
</organism>
<dbReference type="AlphaFoldDB" id="A0A6J8AVE8"/>
<dbReference type="Proteomes" id="UP000507470">
    <property type="component" value="Unassembled WGS sequence"/>
</dbReference>
<accession>A0A6J8AVE8</accession>
<evidence type="ECO:0000256" key="1">
    <source>
        <dbReference type="ARBA" id="ARBA00005634"/>
    </source>
</evidence>
<evidence type="ECO:0000313" key="3">
    <source>
        <dbReference type="EMBL" id="CAC5374295.1"/>
    </source>
</evidence>
<comment type="similarity">
    <text evidence="1">Belongs to the peptidase M28 family. M28B subfamily.</text>
</comment>
<dbReference type="PANTHER" id="PTHR12147">
    <property type="entry name" value="METALLOPEPTIDASE M28 FAMILY MEMBER"/>
    <property type="match status" value="1"/>
</dbReference>
<feature type="signal peptide" evidence="2">
    <location>
        <begin position="1"/>
        <end position="22"/>
    </location>
</feature>
<proteinExistence type="inferred from homology"/>
<protein>
    <recommendedName>
        <fullName evidence="5">Peptidase M28 domain-containing protein</fullName>
    </recommendedName>
</protein>
<gene>
    <name evidence="3" type="ORF">MCOR_11740</name>
</gene>
<dbReference type="PANTHER" id="PTHR12147:SF26">
    <property type="entry name" value="PEPTIDASE M28 DOMAIN-CONTAINING PROTEIN"/>
    <property type="match status" value="1"/>
</dbReference>
<evidence type="ECO:0008006" key="5">
    <source>
        <dbReference type="Google" id="ProtNLM"/>
    </source>
</evidence>
<dbReference type="GO" id="GO:0006508">
    <property type="term" value="P:proteolysis"/>
    <property type="evidence" value="ECO:0007669"/>
    <property type="project" value="InterPro"/>
</dbReference>
<evidence type="ECO:0000256" key="2">
    <source>
        <dbReference type="SAM" id="SignalP"/>
    </source>
</evidence>
<dbReference type="Gene3D" id="3.40.630.10">
    <property type="entry name" value="Zn peptidases"/>
    <property type="match status" value="2"/>
</dbReference>
<dbReference type="InterPro" id="IPR045175">
    <property type="entry name" value="M28_fam"/>
</dbReference>
<dbReference type="OrthoDB" id="2214at2759"/>
<dbReference type="EMBL" id="CACVKT020002006">
    <property type="protein sequence ID" value="CAC5374295.1"/>
    <property type="molecule type" value="Genomic_DNA"/>
</dbReference>
<keyword evidence="4" id="KW-1185">Reference proteome</keyword>
<keyword evidence="2" id="KW-0732">Signal</keyword>